<dbReference type="EMBL" id="VZQQ01000014">
    <property type="protein sequence ID" value="MBC8748581.1"/>
    <property type="molecule type" value="Genomic_DNA"/>
</dbReference>
<sequence length="77" mass="8433">MSGMTIDEAAKHLFVSPAHVRRLLELGELLAVPGHDGGEVTINLASTKAYRAKLEAAWQGYTDSEKEGNDPLGRWQQ</sequence>
<evidence type="ECO:0000313" key="1">
    <source>
        <dbReference type="EMBL" id="MBC8748581.1"/>
    </source>
</evidence>
<comment type="caution">
    <text evidence="1">The sequence shown here is derived from an EMBL/GenBank/DDBJ whole genome shotgun (WGS) entry which is preliminary data.</text>
</comment>
<proteinExistence type="predicted"/>
<gene>
    <name evidence="1" type="ORF">F6X42_18830</name>
</gene>
<keyword evidence="2" id="KW-1185">Reference proteome</keyword>
<protein>
    <recommendedName>
        <fullName evidence="3">Helix-turn-helix domain-containing protein</fullName>
    </recommendedName>
</protein>
<evidence type="ECO:0000313" key="2">
    <source>
        <dbReference type="Proteomes" id="UP000736373"/>
    </source>
</evidence>
<evidence type="ECO:0008006" key="3">
    <source>
        <dbReference type="Google" id="ProtNLM"/>
    </source>
</evidence>
<dbReference type="Proteomes" id="UP000736373">
    <property type="component" value="Unassembled WGS sequence"/>
</dbReference>
<name>A0ABR7PQN1_9BURK</name>
<reference evidence="1 2" key="1">
    <citation type="submission" date="2019-09" db="EMBL/GenBank/DDBJ databases">
        <title>Paraburkholderia podalyriae sp. nov., A South African Podalyria-associated rhizobium.</title>
        <authorList>
            <person name="Mavima L."/>
            <person name="Beukes C.W."/>
            <person name="Palmer M."/>
            <person name="De Meyer S.E."/>
            <person name="James E.K."/>
            <person name="Maluk M."/>
            <person name="Avontuur J.R."/>
            <person name="Chan W.Y."/>
            <person name="Venter S.N."/>
            <person name="Steenkamp E.T."/>
        </authorList>
    </citation>
    <scope>NUCLEOTIDE SEQUENCE [LARGE SCALE GENOMIC DNA]</scope>
    <source>
        <strain evidence="1 2">WC7.3b</strain>
    </source>
</reference>
<accession>A0ABR7PQN1</accession>
<organism evidence="1 2">
    <name type="scientific">Paraburkholderia podalyriae</name>
    <dbReference type="NCBI Taxonomy" id="1938811"/>
    <lineage>
        <taxon>Bacteria</taxon>
        <taxon>Pseudomonadati</taxon>
        <taxon>Pseudomonadota</taxon>
        <taxon>Betaproteobacteria</taxon>
        <taxon>Burkholderiales</taxon>
        <taxon>Burkholderiaceae</taxon>
        <taxon>Paraburkholderia</taxon>
    </lineage>
</organism>